<dbReference type="AlphaFoldDB" id="A0A9P6PQ06"/>
<gene>
    <name evidence="1" type="ORF">DFQ27_009652</name>
</gene>
<comment type="caution">
    <text evidence="1">The sequence shown here is derived from an EMBL/GenBank/DDBJ whole genome shotgun (WGS) entry which is preliminary data.</text>
</comment>
<reference evidence="1" key="1">
    <citation type="journal article" date="2020" name="Fungal Divers.">
        <title>Resolving the Mortierellaceae phylogeny through synthesis of multi-gene phylogenetics and phylogenomics.</title>
        <authorList>
            <person name="Vandepol N."/>
            <person name="Liber J."/>
            <person name="Desiro A."/>
            <person name="Na H."/>
            <person name="Kennedy M."/>
            <person name="Barry K."/>
            <person name="Grigoriev I.V."/>
            <person name="Miller A.N."/>
            <person name="O'Donnell K."/>
            <person name="Stajich J.E."/>
            <person name="Bonito G."/>
        </authorList>
    </citation>
    <scope>NUCLEOTIDE SEQUENCE</scope>
    <source>
        <strain evidence="1">BC1065</strain>
    </source>
</reference>
<dbReference type="Proteomes" id="UP000807716">
    <property type="component" value="Unassembled WGS sequence"/>
</dbReference>
<accession>A0A9P6PQ06</accession>
<keyword evidence="2" id="KW-1185">Reference proteome</keyword>
<proteinExistence type="predicted"/>
<organism evidence="1 2">
    <name type="scientific">Actinomortierella ambigua</name>
    <dbReference type="NCBI Taxonomy" id="1343610"/>
    <lineage>
        <taxon>Eukaryota</taxon>
        <taxon>Fungi</taxon>
        <taxon>Fungi incertae sedis</taxon>
        <taxon>Mucoromycota</taxon>
        <taxon>Mortierellomycotina</taxon>
        <taxon>Mortierellomycetes</taxon>
        <taxon>Mortierellales</taxon>
        <taxon>Mortierellaceae</taxon>
        <taxon>Actinomortierella</taxon>
    </lineage>
</organism>
<evidence type="ECO:0000313" key="2">
    <source>
        <dbReference type="Proteomes" id="UP000807716"/>
    </source>
</evidence>
<protein>
    <submittedName>
        <fullName evidence="1">Uncharacterized protein</fullName>
    </submittedName>
</protein>
<sequence length="51" mass="5678">AISEKRADPMGPFEFNWAAQTLARDSAPPLGKNKRLVLPECETRTSLRHLG</sequence>
<feature type="non-terminal residue" evidence="1">
    <location>
        <position position="1"/>
    </location>
</feature>
<name>A0A9P6PQ06_9FUNG</name>
<dbReference type="EMBL" id="JAAAJB010000907">
    <property type="protein sequence ID" value="KAG0250036.1"/>
    <property type="molecule type" value="Genomic_DNA"/>
</dbReference>
<evidence type="ECO:0000313" key="1">
    <source>
        <dbReference type="EMBL" id="KAG0250036.1"/>
    </source>
</evidence>